<comment type="caution">
    <text evidence="1">The sequence shown here is derived from an EMBL/GenBank/DDBJ whole genome shotgun (WGS) entry which is preliminary data.</text>
</comment>
<gene>
    <name evidence="1" type="ORF">MJO28_015686</name>
</gene>
<name>A0ACC0DQ09_9BASI</name>
<keyword evidence="2" id="KW-1185">Reference proteome</keyword>
<evidence type="ECO:0000313" key="1">
    <source>
        <dbReference type="EMBL" id="KAI7936787.1"/>
    </source>
</evidence>
<reference evidence="2" key="1">
    <citation type="journal article" date="2018" name="BMC Genomics">
        <title>Genomic insights into host adaptation between the wheat stripe rust pathogen (Puccinia striiformis f. sp. tritici) and the barley stripe rust pathogen (Puccinia striiformis f. sp. hordei).</title>
        <authorList>
            <person name="Xia C."/>
            <person name="Wang M."/>
            <person name="Yin C."/>
            <person name="Cornejo O.E."/>
            <person name="Hulbert S.H."/>
            <person name="Chen X."/>
        </authorList>
    </citation>
    <scope>NUCLEOTIDE SEQUENCE [LARGE SCALE GENOMIC DNA]</scope>
    <source>
        <strain evidence="2">93-210</strain>
    </source>
</reference>
<reference evidence="1 2" key="3">
    <citation type="journal article" date="2022" name="Microbiol. Spectr.">
        <title>Folding features and dynamics of 3D genome architecture in plant fungal pathogens.</title>
        <authorList>
            <person name="Xia C."/>
        </authorList>
    </citation>
    <scope>NUCLEOTIDE SEQUENCE [LARGE SCALE GENOMIC DNA]</scope>
    <source>
        <strain evidence="1 2">93-210</strain>
    </source>
</reference>
<organism evidence="1 2">
    <name type="scientific">Puccinia striiformis f. sp. tritici</name>
    <dbReference type="NCBI Taxonomy" id="168172"/>
    <lineage>
        <taxon>Eukaryota</taxon>
        <taxon>Fungi</taxon>
        <taxon>Dikarya</taxon>
        <taxon>Basidiomycota</taxon>
        <taxon>Pucciniomycotina</taxon>
        <taxon>Pucciniomycetes</taxon>
        <taxon>Pucciniales</taxon>
        <taxon>Pucciniaceae</taxon>
        <taxon>Puccinia</taxon>
    </lineage>
</organism>
<evidence type="ECO:0000313" key="2">
    <source>
        <dbReference type="Proteomes" id="UP001060170"/>
    </source>
</evidence>
<dbReference type="EMBL" id="CM045881">
    <property type="protein sequence ID" value="KAI7936787.1"/>
    <property type="molecule type" value="Genomic_DNA"/>
</dbReference>
<reference evidence="2" key="2">
    <citation type="journal article" date="2018" name="Mol. Plant Microbe Interact.">
        <title>Genome sequence resources for the wheat stripe rust pathogen (Puccinia striiformis f. sp. tritici) and the barley stripe rust pathogen (Puccinia striiformis f. sp. hordei).</title>
        <authorList>
            <person name="Xia C."/>
            <person name="Wang M."/>
            <person name="Yin C."/>
            <person name="Cornejo O.E."/>
            <person name="Hulbert S.H."/>
            <person name="Chen X."/>
        </authorList>
    </citation>
    <scope>NUCLEOTIDE SEQUENCE [LARGE SCALE GENOMIC DNA]</scope>
    <source>
        <strain evidence="2">93-210</strain>
    </source>
</reference>
<sequence length="188" mass="21390">KSRIPMDPEAIAIVEQTSKLAYKHFISGDYETLINLYKKFLDGHSSWCDTLKECSQLLIIQANLNLPGLGVQHRCQADPSDGNHEQVVQLIQQHLSFCDVESHQLGKSIMELLIELYWSLAETLFILRNYSNAREALEQICDPEKILCLTASHKLFKRLLRLHWELKNIGANGILEDSEKIGRGGFSV</sequence>
<feature type="non-terminal residue" evidence="1">
    <location>
        <position position="1"/>
    </location>
</feature>
<protein>
    <submittedName>
        <fullName evidence="1">Uncharacterized protein</fullName>
    </submittedName>
</protein>
<proteinExistence type="predicted"/>
<dbReference type="Proteomes" id="UP001060170">
    <property type="component" value="Chromosome 17"/>
</dbReference>
<accession>A0ACC0DQ09</accession>